<evidence type="ECO:0000313" key="2">
    <source>
        <dbReference type="EMBL" id="KIJ96769.1"/>
    </source>
</evidence>
<accession>A0A0C9WKY3</accession>
<evidence type="ECO:0000256" key="1">
    <source>
        <dbReference type="SAM" id="MobiDB-lite"/>
    </source>
</evidence>
<feature type="compositionally biased region" description="Low complexity" evidence="1">
    <location>
        <begin position="1015"/>
        <end position="1035"/>
    </location>
</feature>
<dbReference type="OrthoDB" id="3358078at2759"/>
<feature type="region of interest" description="Disordered" evidence="1">
    <location>
        <begin position="393"/>
        <end position="524"/>
    </location>
</feature>
<reference evidence="3" key="2">
    <citation type="submission" date="2015-01" db="EMBL/GenBank/DDBJ databases">
        <title>Evolutionary Origins and Diversification of the Mycorrhizal Mutualists.</title>
        <authorList>
            <consortium name="DOE Joint Genome Institute"/>
            <consortium name="Mycorrhizal Genomics Consortium"/>
            <person name="Kohler A."/>
            <person name="Kuo A."/>
            <person name="Nagy L.G."/>
            <person name="Floudas D."/>
            <person name="Copeland A."/>
            <person name="Barry K.W."/>
            <person name="Cichocki N."/>
            <person name="Veneault-Fourrey C."/>
            <person name="LaButti K."/>
            <person name="Lindquist E.A."/>
            <person name="Lipzen A."/>
            <person name="Lundell T."/>
            <person name="Morin E."/>
            <person name="Murat C."/>
            <person name="Riley R."/>
            <person name="Ohm R."/>
            <person name="Sun H."/>
            <person name="Tunlid A."/>
            <person name="Henrissat B."/>
            <person name="Grigoriev I.V."/>
            <person name="Hibbett D.S."/>
            <person name="Martin F."/>
        </authorList>
    </citation>
    <scope>NUCLEOTIDE SEQUENCE [LARGE SCALE GENOMIC DNA]</scope>
    <source>
        <strain evidence="3">LaAM-08-1</strain>
    </source>
</reference>
<feature type="region of interest" description="Disordered" evidence="1">
    <location>
        <begin position="1098"/>
        <end position="1122"/>
    </location>
</feature>
<dbReference type="Proteomes" id="UP000054477">
    <property type="component" value="Unassembled WGS sequence"/>
</dbReference>
<name>A0A0C9WKY3_9AGAR</name>
<feature type="region of interest" description="Disordered" evidence="1">
    <location>
        <begin position="20"/>
        <end position="366"/>
    </location>
</feature>
<feature type="compositionally biased region" description="Basic and acidic residues" evidence="1">
    <location>
        <begin position="565"/>
        <end position="588"/>
    </location>
</feature>
<feature type="compositionally biased region" description="Low complexity" evidence="1">
    <location>
        <begin position="105"/>
        <end position="122"/>
    </location>
</feature>
<feature type="compositionally biased region" description="Basic and acidic residues" evidence="1">
    <location>
        <begin position="257"/>
        <end position="272"/>
    </location>
</feature>
<feature type="compositionally biased region" description="Low complexity" evidence="1">
    <location>
        <begin position="21"/>
        <end position="47"/>
    </location>
</feature>
<organism evidence="2 3">
    <name type="scientific">Laccaria amethystina LaAM-08-1</name>
    <dbReference type="NCBI Taxonomy" id="1095629"/>
    <lineage>
        <taxon>Eukaryota</taxon>
        <taxon>Fungi</taxon>
        <taxon>Dikarya</taxon>
        <taxon>Basidiomycota</taxon>
        <taxon>Agaricomycotina</taxon>
        <taxon>Agaricomycetes</taxon>
        <taxon>Agaricomycetidae</taxon>
        <taxon>Agaricales</taxon>
        <taxon>Agaricineae</taxon>
        <taxon>Hydnangiaceae</taxon>
        <taxon>Laccaria</taxon>
    </lineage>
</organism>
<feature type="compositionally biased region" description="Polar residues" evidence="1">
    <location>
        <begin position="1209"/>
        <end position="1226"/>
    </location>
</feature>
<feature type="compositionally biased region" description="Low complexity" evidence="1">
    <location>
        <begin position="334"/>
        <end position="344"/>
    </location>
</feature>
<feature type="compositionally biased region" description="Polar residues" evidence="1">
    <location>
        <begin position="123"/>
        <end position="133"/>
    </location>
</feature>
<feature type="compositionally biased region" description="Basic and acidic residues" evidence="1">
    <location>
        <begin position="927"/>
        <end position="938"/>
    </location>
</feature>
<feature type="compositionally biased region" description="Low complexity" evidence="1">
    <location>
        <begin position="656"/>
        <end position="665"/>
    </location>
</feature>
<proteinExistence type="predicted"/>
<dbReference type="AlphaFoldDB" id="A0A0C9WKY3"/>
<feature type="compositionally biased region" description="Polar residues" evidence="1">
    <location>
        <begin position="988"/>
        <end position="1008"/>
    </location>
</feature>
<feature type="compositionally biased region" description="Basic and acidic residues" evidence="1">
    <location>
        <begin position="443"/>
        <end position="452"/>
    </location>
</feature>
<feature type="compositionally biased region" description="Low complexity" evidence="1">
    <location>
        <begin position="67"/>
        <end position="77"/>
    </location>
</feature>
<feature type="region of interest" description="Disordered" evidence="1">
    <location>
        <begin position="978"/>
        <end position="1061"/>
    </location>
</feature>
<feature type="compositionally biased region" description="Basic and acidic residues" evidence="1">
    <location>
        <begin position="623"/>
        <end position="653"/>
    </location>
</feature>
<protein>
    <submittedName>
        <fullName evidence="2">Uncharacterized protein</fullName>
    </submittedName>
</protein>
<feature type="compositionally biased region" description="Acidic residues" evidence="1">
    <location>
        <begin position="152"/>
        <end position="164"/>
    </location>
</feature>
<dbReference type="HOGENOM" id="CLU_004775_0_0_1"/>
<feature type="region of interest" description="Disordered" evidence="1">
    <location>
        <begin position="845"/>
        <end position="963"/>
    </location>
</feature>
<dbReference type="EMBL" id="KN838711">
    <property type="protein sequence ID" value="KIJ96769.1"/>
    <property type="molecule type" value="Genomic_DNA"/>
</dbReference>
<feature type="compositionally biased region" description="Polar residues" evidence="1">
    <location>
        <begin position="82"/>
        <end position="93"/>
    </location>
</feature>
<feature type="compositionally biased region" description="Polar residues" evidence="1">
    <location>
        <begin position="1147"/>
        <end position="1160"/>
    </location>
</feature>
<feature type="compositionally biased region" description="Basic and acidic residues" evidence="1">
    <location>
        <begin position="598"/>
        <end position="607"/>
    </location>
</feature>
<feature type="region of interest" description="Disordered" evidence="1">
    <location>
        <begin position="1135"/>
        <end position="1244"/>
    </location>
</feature>
<dbReference type="STRING" id="1095629.A0A0C9WKY3"/>
<feature type="compositionally biased region" description="Polar residues" evidence="1">
    <location>
        <begin position="949"/>
        <end position="963"/>
    </location>
</feature>
<feature type="compositionally biased region" description="Polar residues" evidence="1">
    <location>
        <begin position="1098"/>
        <end position="1121"/>
    </location>
</feature>
<gene>
    <name evidence="2" type="ORF">K443DRAFT_10395</name>
</gene>
<sequence>MTPRPALKVKHNRPLSAVWIGSSASTSANNGGNPDLGQSPQPSSSSSFIHDNTPPGLPDLPEPPSPSSSIGSRGSGLPSPPATNSTGSESTGDAGSIAVRQRPLSYTSNSSASTSSGSHKTTPGVSLKSSSSLMDMGSRLVDERQPEGHGDFDDDNDNELEGDDTERLDRRHTVKSSSENVLALQRVKSLTERNRMALDKLSSISRLSTPSPSGRRARAATPDSRSSAPSHASSTSSSRLSNPPRQLRALPPPPPLQRRDTLSGSETERESTSMHSHSSSHHHSASTSSHSSRRPITPPPPDDPSTAVTPYRRHRNTSAPGSPNKARTLNAATLSSGSNLSNSSSRRRKHASVANMSNLDFDEEDSARYETITGTARERPRDTVRDITESALAAVASSRRSPLGTRRRAALPTEFRGETRMMNDNGGGQSRTDHRRRGSLDGGDNRRDRRLSLEPMTPFRATAGNMNGVGRSSTVRELRRNGSRTAGRWGSDDYRSIVSSSTAAANDDVRKERRQSFRGGSAESALGLWSPGGRSLIGEGLRAAGLTRKEEPPLEVFKDRRVEWSPHDIDDDGRRRVVGGERERERPPRASTSMADYRYVEHNEEPPGRPGLRGHRSTYSLVARDKERDFSSSHRDREPSLTRTEREQLDLDRAGSSLSRHSGSSNVTPAPPPTPSANVASATATPQHMQQERYERFSTASPFGTKHFGPPTPGLSGSSFQQTEHTKLMLDSLTMFESHLSKIPHFPPSSGTSQVDLARNAQNVVYAAERLNELLRLGTSRAMDAQVGAEVDNSTGINKEVAEVWRRVGAEYREGVRAADDLVRGVTGFLLGMGKVVRDFTASEQLHGSPSVHGRSVSLNDDDLRARGGAGSPDVAASTSTGSGRRSALDSRKSWEPRERQREEALRRLGAGRVESSLARYSPFQTNRDRDRELDTKQFETPPPHGRASQLSSVAPSSGSTRRLFTPREQREHQMDAAANGTGRLGPSDSQRTLNSSQNYDPSPTPASRTRDQPLGRSRTLPPLTLPKPLAALPSESRKANVPVSTPADKAASVRDRERRPRVSLASISTVRSSVPTFPGLTTPSSATTALTAHTVSNSPASPLVRTNSNKPARSTVTFSRPSAVSVSAALSGLQQQHLDDERKRTLSTSAEANSISDSAIHNHPPAPPLTKSISSSAADRDRRKTLGTARKSFEGPAAQDDAGIHSYGRSSTANAADRSAASTILPQGKRERRRTVTDIWPRP</sequence>
<feature type="region of interest" description="Disordered" evidence="1">
    <location>
        <begin position="565"/>
        <end position="722"/>
    </location>
</feature>
<keyword evidence="3" id="KW-1185">Reference proteome</keyword>
<feature type="compositionally biased region" description="Basic and acidic residues" evidence="1">
    <location>
        <begin position="140"/>
        <end position="151"/>
    </location>
</feature>
<feature type="compositionally biased region" description="Pro residues" evidence="1">
    <location>
        <begin position="55"/>
        <end position="66"/>
    </location>
</feature>
<feature type="compositionally biased region" description="Low complexity" evidence="1">
    <location>
        <begin position="224"/>
        <end position="249"/>
    </location>
</feature>
<feature type="compositionally biased region" description="Low complexity" evidence="1">
    <location>
        <begin position="201"/>
        <end position="213"/>
    </location>
</feature>
<feature type="compositionally biased region" description="Polar residues" evidence="1">
    <location>
        <begin position="676"/>
        <end position="689"/>
    </location>
</feature>
<reference evidence="2 3" key="1">
    <citation type="submission" date="2014-04" db="EMBL/GenBank/DDBJ databases">
        <authorList>
            <consortium name="DOE Joint Genome Institute"/>
            <person name="Kuo A."/>
            <person name="Kohler A."/>
            <person name="Nagy L.G."/>
            <person name="Floudas D."/>
            <person name="Copeland A."/>
            <person name="Barry K.W."/>
            <person name="Cichocki N."/>
            <person name="Veneault-Fourrey C."/>
            <person name="LaButti K."/>
            <person name="Lindquist E.A."/>
            <person name="Lipzen A."/>
            <person name="Lundell T."/>
            <person name="Morin E."/>
            <person name="Murat C."/>
            <person name="Sun H."/>
            <person name="Tunlid A."/>
            <person name="Henrissat B."/>
            <person name="Grigoriev I.V."/>
            <person name="Hibbett D.S."/>
            <person name="Martin F."/>
            <person name="Nordberg H.P."/>
            <person name="Cantor M.N."/>
            <person name="Hua S.X."/>
        </authorList>
    </citation>
    <scope>NUCLEOTIDE SEQUENCE [LARGE SCALE GENOMIC DNA]</scope>
    <source>
        <strain evidence="2 3">LaAM-08-1</strain>
    </source>
</reference>
<feature type="compositionally biased region" description="Polar residues" evidence="1">
    <location>
        <begin position="317"/>
        <end position="333"/>
    </location>
</feature>
<feature type="compositionally biased region" description="Basic and acidic residues" evidence="1">
    <location>
        <begin position="189"/>
        <end position="198"/>
    </location>
</feature>
<feature type="compositionally biased region" description="Basic and acidic residues" evidence="1">
    <location>
        <begin position="1052"/>
        <end position="1061"/>
    </location>
</feature>
<feature type="compositionally biased region" description="Basic and acidic residues" evidence="1">
    <location>
        <begin position="887"/>
        <end position="907"/>
    </location>
</feature>
<evidence type="ECO:0000313" key="3">
    <source>
        <dbReference type="Proteomes" id="UP000054477"/>
    </source>
</evidence>